<evidence type="ECO:0000259" key="16">
    <source>
        <dbReference type="PROSITE" id="PS50885"/>
    </source>
</evidence>
<feature type="domain" description="PAC" evidence="15">
    <location>
        <begin position="305"/>
        <end position="360"/>
    </location>
</feature>
<dbReference type="InterPro" id="IPR005467">
    <property type="entry name" value="His_kinase_dom"/>
</dbReference>
<dbReference type="PANTHER" id="PTHR45453">
    <property type="entry name" value="PHOSPHATE REGULON SENSOR PROTEIN PHOR"/>
    <property type="match status" value="1"/>
</dbReference>
<evidence type="ECO:0000259" key="14">
    <source>
        <dbReference type="PROSITE" id="PS50112"/>
    </source>
</evidence>
<dbReference type="SMART" id="SM00387">
    <property type="entry name" value="HATPase_c"/>
    <property type="match status" value="1"/>
</dbReference>
<dbReference type="Proteomes" id="UP000245125">
    <property type="component" value="Unassembled WGS sequence"/>
</dbReference>
<dbReference type="Pfam" id="PF00512">
    <property type="entry name" value="HisKA"/>
    <property type="match status" value="1"/>
</dbReference>
<dbReference type="EMBL" id="OUUY01000075">
    <property type="protein sequence ID" value="SPQ00646.1"/>
    <property type="molecule type" value="Genomic_DNA"/>
</dbReference>
<keyword evidence="5" id="KW-0597">Phosphoprotein</keyword>
<dbReference type="OrthoDB" id="9813151at2"/>
<evidence type="ECO:0000256" key="8">
    <source>
        <dbReference type="ARBA" id="ARBA00022777"/>
    </source>
</evidence>
<dbReference type="PROSITE" id="PS50112">
    <property type="entry name" value="PAS"/>
    <property type="match status" value="1"/>
</dbReference>
<keyword evidence="10" id="KW-0902">Two-component regulatory system</keyword>
<evidence type="ECO:0000256" key="9">
    <source>
        <dbReference type="ARBA" id="ARBA00022840"/>
    </source>
</evidence>
<keyword evidence="9" id="KW-0067">ATP-binding</keyword>
<dbReference type="AlphaFoldDB" id="A0A2U3QGU9"/>
<dbReference type="FunFam" id="1.10.287.130:FF:000008">
    <property type="entry name" value="Two-component sensor histidine kinase"/>
    <property type="match status" value="1"/>
</dbReference>
<dbReference type="FunFam" id="3.30.565.10:FF:000006">
    <property type="entry name" value="Sensor histidine kinase WalK"/>
    <property type="match status" value="1"/>
</dbReference>
<dbReference type="PANTHER" id="PTHR45453:SF1">
    <property type="entry name" value="PHOSPHATE REGULON SENSOR PROTEIN PHOR"/>
    <property type="match status" value="1"/>
</dbReference>
<evidence type="ECO:0000259" key="13">
    <source>
        <dbReference type="PROSITE" id="PS50109"/>
    </source>
</evidence>
<evidence type="ECO:0000256" key="4">
    <source>
        <dbReference type="ARBA" id="ARBA00022475"/>
    </source>
</evidence>
<dbReference type="PROSITE" id="PS50109">
    <property type="entry name" value="HIS_KIN"/>
    <property type="match status" value="1"/>
</dbReference>
<evidence type="ECO:0000313" key="17">
    <source>
        <dbReference type="EMBL" id="SPQ00646.1"/>
    </source>
</evidence>
<gene>
    <name evidence="17" type="ORF">NBG4_30040</name>
</gene>
<accession>A0A2U3QGU9</accession>
<dbReference type="CDD" id="cd00082">
    <property type="entry name" value="HisKA"/>
    <property type="match status" value="1"/>
</dbReference>
<dbReference type="InterPro" id="IPR035965">
    <property type="entry name" value="PAS-like_dom_sf"/>
</dbReference>
<evidence type="ECO:0000256" key="12">
    <source>
        <dbReference type="SAM" id="Phobius"/>
    </source>
</evidence>
<dbReference type="InterPro" id="IPR031967">
    <property type="entry name" value="PhoR_single_Cache-like_dom"/>
</dbReference>
<dbReference type="InterPro" id="IPR000700">
    <property type="entry name" value="PAS-assoc_C"/>
</dbReference>
<dbReference type="Gene3D" id="3.30.565.10">
    <property type="entry name" value="Histidine kinase-like ATPase, C-terminal domain"/>
    <property type="match status" value="1"/>
</dbReference>
<sequence>MNNKLFRRIFIIYAVIVLIAGFFTEIYITSTVRDNYIGNLREHLAGESRLIANDLSFDRKNLDGFCKEIKDKIHARVTIILSDGKVVGDSDRESATMDNHSNRTEIEQAANFGAGMVIRYSDTFKYDFLYVATQVTQNGIDKGFIRLAVPLRDVDHSINLLRVKIILVVLIVLLVTWGVSVWQTDHLRRLLRQIVDFSRSLSKGEIEKRLFLKEAGEFTEIADNLTAMSVKLQEMMARSEEEKNRLNVILRSVPDALLIIDARGRVALSSTSVRDFFGDVYAAGARFAEVVRNHEFTALIEKVREDRAAGMAQFTIESPSEKFLAVRVSPLFYGKDELSGFVAVFHDITEIKKLEQVRKDFVANVSHELKTPITAIKGFADTLLDGALVDRENAVRFIETIRSNSERINALVDDLMTISKIELGVIKVEKTLTDVQGVFDNVAELFKTKAVAKNLFLSIAADSSFPQVEADKNRLLQILTNLVDNAIKFTESGGVTFGIDRGSDGRPFLFVEDTGIGVPAKFLPRLGERFFRVDPARSRKMGGTGLGLAIVKHLVKAHGWSMKVESVQGKGTKVKITL</sequence>
<evidence type="ECO:0000256" key="7">
    <source>
        <dbReference type="ARBA" id="ARBA00022741"/>
    </source>
</evidence>
<evidence type="ECO:0000256" key="1">
    <source>
        <dbReference type="ARBA" id="ARBA00000085"/>
    </source>
</evidence>
<keyword evidence="12" id="KW-0812">Transmembrane</keyword>
<dbReference type="GO" id="GO:0005886">
    <property type="term" value="C:plasma membrane"/>
    <property type="evidence" value="ECO:0007669"/>
    <property type="project" value="UniProtKB-SubCell"/>
</dbReference>
<dbReference type="InterPro" id="IPR003661">
    <property type="entry name" value="HisK_dim/P_dom"/>
</dbReference>
<evidence type="ECO:0000256" key="5">
    <source>
        <dbReference type="ARBA" id="ARBA00022553"/>
    </source>
</evidence>
<protein>
    <recommendedName>
        <fullName evidence="3">histidine kinase</fullName>
        <ecNumber evidence="3">2.7.13.3</ecNumber>
    </recommendedName>
</protein>
<comment type="catalytic activity">
    <reaction evidence="1">
        <text>ATP + protein L-histidine = ADP + protein N-phospho-L-histidine.</text>
        <dbReference type="EC" id="2.7.13.3"/>
    </reaction>
</comment>
<dbReference type="InterPro" id="IPR050351">
    <property type="entry name" value="BphY/WalK/GraS-like"/>
</dbReference>
<dbReference type="SUPFAM" id="SSF55785">
    <property type="entry name" value="PYP-like sensor domain (PAS domain)"/>
    <property type="match status" value="1"/>
</dbReference>
<dbReference type="InterPro" id="IPR003660">
    <property type="entry name" value="HAMP_dom"/>
</dbReference>
<dbReference type="SUPFAM" id="SSF55874">
    <property type="entry name" value="ATPase domain of HSP90 chaperone/DNA topoisomerase II/histidine kinase"/>
    <property type="match status" value="1"/>
</dbReference>
<keyword evidence="6 17" id="KW-0808">Transferase</keyword>
<evidence type="ECO:0000256" key="10">
    <source>
        <dbReference type="ARBA" id="ARBA00023012"/>
    </source>
</evidence>
<organism evidence="17 18">
    <name type="scientific">Candidatus Sulfobium mesophilum</name>
    <dbReference type="NCBI Taxonomy" id="2016548"/>
    <lineage>
        <taxon>Bacteria</taxon>
        <taxon>Pseudomonadati</taxon>
        <taxon>Nitrospirota</taxon>
        <taxon>Nitrospiria</taxon>
        <taxon>Nitrospirales</taxon>
        <taxon>Nitrospiraceae</taxon>
        <taxon>Candidatus Sulfobium</taxon>
    </lineage>
</organism>
<feature type="domain" description="HAMP" evidence="16">
    <location>
        <begin position="185"/>
        <end position="237"/>
    </location>
</feature>
<dbReference type="SMART" id="SM00388">
    <property type="entry name" value="HisKA"/>
    <property type="match status" value="1"/>
</dbReference>
<evidence type="ECO:0000259" key="15">
    <source>
        <dbReference type="PROSITE" id="PS50113"/>
    </source>
</evidence>
<comment type="subcellular location">
    <subcellularLocation>
        <location evidence="2">Cell membrane</location>
    </subcellularLocation>
</comment>
<dbReference type="GO" id="GO:0005524">
    <property type="term" value="F:ATP binding"/>
    <property type="evidence" value="ECO:0007669"/>
    <property type="project" value="UniProtKB-KW"/>
</dbReference>
<dbReference type="InterPro" id="IPR036097">
    <property type="entry name" value="HisK_dim/P_sf"/>
</dbReference>
<feature type="transmembrane region" description="Helical" evidence="12">
    <location>
        <begin position="6"/>
        <end position="28"/>
    </location>
</feature>
<dbReference type="SUPFAM" id="SSF47384">
    <property type="entry name" value="Homodimeric domain of signal transducing histidine kinase"/>
    <property type="match status" value="1"/>
</dbReference>
<dbReference type="PROSITE" id="PS50885">
    <property type="entry name" value="HAMP"/>
    <property type="match status" value="1"/>
</dbReference>
<dbReference type="GO" id="GO:0004721">
    <property type="term" value="F:phosphoprotein phosphatase activity"/>
    <property type="evidence" value="ECO:0007669"/>
    <property type="project" value="TreeGrafter"/>
</dbReference>
<dbReference type="Gene3D" id="1.10.287.130">
    <property type="match status" value="1"/>
</dbReference>
<evidence type="ECO:0000256" key="11">
    <source>
        <dbReference type="ARBA" id="ARBA00023136"/>
    </source>
</evidence>
<evidence type="ECO:0000256" key="3">
    <source>
        <dbReference type="ARBA" id="ARBA00012438"/>
    </source>
</evidence>
<feature type="transmembrane region" description="Helical" evidence="12">
    <location>
        <begin position="161"/>
        <end position="182"/>
    </location>
</feature>
<dbReference type="Gene3D" id="3.30.450.20">
    <property type="entry name" value="PAS domain"/>
    <property type="match status" value="1"/>
</dbReference>
<keyword evidence="18" id="KW-1185">Reference proteome</keyword>
<dbReference type="Gene3D" id="6.10.340.10">
    <property type="match status" value="1"/>
</dbReference>
<keyword evidence="7" id="KW-0547">Nucleotide-binding</keyword>
<dbReference type="Pfam" id="PF16736">
    <property type="entry name" value="sCache_like"/>
    <property type="match status" value="1"/>
</dbReference>
<keyword evidence="4" id="KW-1003">Cell membrane</keyword>
<dbReference type="InterPro" id="IPR003594">
    <property type="entry name" value="HATPase_dom"/>
</dbReference>
<dbReference type="InterPro" id="IPR004358">
    <property type="entry name" value="Sig_transdc_His_kin-like_C"/>
</dbReference>
<dbReference type="GO" id="GO:0000155">
    <property type="term" value="F:phosphorelay sensor kinase activity"/>
    <property type="evidence" value="ECO:0007669"/>
    <property type="project" value="InterPro"/>
</dbReference>
<proteinExistence type="predicted"/>
<keyword evidence="11 12" id="KW-0472">Membrane</keyword>
<dbReference type="NCBIfam" id="TIGR00229">
    <property type="entry name" value="sensory_box"/>
    <property type="match status" value="1"/>
</dbReference>
<dbReference type="InterPro" id="IPR036890">
    <property type="entry name" value="HATPase_C_sf"/>
</dbReference>
<reference evidence="18" key="1">
    <citation type="submission" date="2018-03" db="EMBL/GenBank/DDBJ databases">
        <authorList>
            <person name="Zecchin S."/>
        </authorList>
    </citation>
    <scope>NUCLEOTIDE SEQUENCE [LARGE SCALE GENOMIC DNA]</scope>
</reference>
<evidence type="ECO:0000256" key="2">
    <source>
        <dbReference type="ARBA" id="ARBA00004236"/>
    </source>
</evidence>
<evidence type="ECO:0000313" key="18">
    <source>
        <dbReference type="Proteomes" id="UP000245125"/>
    </source>
</evidence>
<dbReference type="InterPro" id="IPR000014">
    <property type="entry name" value="PAS"/>
</dbReference>
<dbReference type="PROSITE" id="PS50113">
    <property type="entry name" value="PAC"/>
    <property type="match status" value="1"/>
</dbReference>
<evidence type="ECO:0000256" key="6">
    <source>
        <dbReference type="ARBA" id="ARBA00022679"/>
    </source>
</evidence>
<keyword evidence="8" id="KW-0418">Kinase</keyword>
<feature type="domain" description="PAS" evidence="14">
    <location>
        <begin position="242"/>
        <end position="278"/>
    </location>
</feature>
<dbReference type="GO" id="GO:0016036">
    <property type="term" value="P:cellular response to phosphate starvation"/>
    <property type="evidence" value="ECO:0007669"/>
    <property type="project" value="TreeGrafter"/>
</dbReference>
<dbReference type="PRINTS" id="PR00344">
    <property type="entry name" value="BCTRLSENSOR"/>
</dbReference>
<dbReference type="EC" id="2.7.13.3" evidence="3"/>
<keyword evidence="12" id="KW-1133">Transmembrane helix</keyword>
<name>A0A2U3QGU9_9BACT</name>
<feature type="domain" description="Histidine kinase" evidence="13">
    <location>
        <begin position="364"/>
        <end position="578"/>
    </location>
</feature>
<dbReference type="Pfam" id="PF02518">
    <property type="entry name" value="HATPase_c"/>
    <property type="match status" value="1"/>
</dbReference>